<dbReference type="InterPro" id="IPR008434">
    <property type="entry name" value="AcsF"/>
</dbReference>
<comment type="caution">
    <text evidence="1">The sequence shown here is derived from an EMBL/GenBank/DDBJ whole genome shotgun (WGS) entry which is preliminary data.</text>
</comment>
<dbReference type="PANTHER" id="PTHR31053:SF2">
    <property type="entry name" value="MAGNESIUM-PROTOPORPHYRIN IX MONOMETHYL ESTER [OXIDATIVE] CYCLASE, CHLOROPLASTIC"/>
    <property type="match status" value="1"/>
</dbReference>
<sequence length="77" mass="9715">MARMDISVNEDELKAILEEFRTDYNRHHFVRDEEFDQSWDRIDGETRQLFVEFLERHIRTYLLFRIPHKFLKLFFYT</sequence>
<dbReference type="GO" id="GO:0015979">
    <property type="term" value="P:photosynthesis"/>
    <property type="evidence" value="ECO:0007669"/>
    <property type="project" value="InterPro"/>
</dbReference>
<accession>A0A0C1QWD4</accession>
<dbReference type="GO" id="GO:0046872">
    <property type="term" value="F:metal ion binding"/>
    <property type="evidence" value="ECO:0007669"/>
    <property type="project" value="InterPro"/>
</dbReference>
<proteinExistence type="predicted"/>
<dbReference type="STRING" id="1479485.DA73_0226315"/>
<dbReference type="AlphaFoldDB" id="A0A0C1QWD4"/>
<reference evidence="1" key="1">
    <citation type="journal article" date="2015" name="Genome Announc.">
        <title>Draft Genome Sequence of Tolypothrix boutellei Strain VB521301.</title>
        <authorList>
            <person name="Chandrababunaidu M.M."/>
            <person name="Singh D."/>
            <person name="Sen D."/>
            <person name="Bhan S."/>
            <person name="Das S."/>
            <person name="Gupta A."/>
            <person name="Adhikary S.P."/>
            <person name="Tripathy S."/>
        </authorList>
    </citation>
    <scope>NUCLEOTIDE SEQUENCE</scope>
    <source>
        <strain evidence="1">VB521301</strain>
    </source>
</reference>
<evidence type="ECO:0000313" key="1">
    <source>
        <dbReference type="EMBL" id="KIE09809.1"/>
    </source>
</evidence>
<name>A0A0C1QWD4_9CYAN</name>
<dbReference type="GO" id="GO:0015995">
    <property type="term" value="P:chlorophyll biosynthetic process"/>
    <property type="evidence" value="ECO:0007669"/>
    <property type="project" value="InterPro"/>
</dbReference>
<dbReference type="EMBL" id="JHEG02000054">
    <property type="protein sequence ID" value="KIE09809.1"/>
    <property type="molecule type" value="Genomic_DNA"/>
</dbReference>
<gene>
    <name evidence="1" type="ORF">DA73_0226315</name>
</gene>
<dbReference type="PANTHER" id="PTHR31053">
    <property type="entry name" value="MAGNESIUM-PROTOPORPHYRIN IX MONOMETHYL ESTER [OXIDATIVE] CYCLASE, CHLOROPLASTIC"/>
    <property type="match status" value="1"/>
</dbReference>
<dbReference type="GO" id="GO:0048529">
    <property type="term" value="F:magnesium-protoporphyrin IX monomethyl ester (oxidative) cyclase activity"/>
    <property type="evidence" value="ECO:0007669"/>
    <property type="project" value="InterPro"/>
</dbReference>
<protein>
    <submittedName>
        <fullName evidence="1">Uncharacterized protein</fullName>
    </submittedName>
</protein>
<organism evidence="1">
    <name type="scientific">Tolypothrix bouteillei VB521301</name>
    <dbReference type="NCBI Taxonomy" id="1479485"/>
    <lineage>
        <taxon>Bacteria</taxon>
        <taxon>Bacillati</taxon>
        <taxon>Cyanobacteriota</taxon>
        <taxon>Cyanophyceae</taxon>
        <taxon>Nostocales</taxon>
        <taxon>Tolypothrichaceae</taxon>
        <taxon>Tolypothrix</taxon>
    </lineage>
</organism>